<dbReference type="InterPro" id="IPR005467">
    <property type="entry name" value="His_kinase_dom"/>
</dbReference>
<dbReference type="PANTHER" id="PTHR45436:SF14">
    <property type="entry name" value="SENSOR PROTEIN QSEC"/>
    <property type="match status" value="1"/>
</dbReference>
<dbReference type="InterPro" id="IPR003594">
    <property type="entry name" value="HATPase_dom"/>
</dbReference>
<dbReference type="Gene3D" id="1.20.5.1040">
    <property type="entry name" value="Sensor protein qsec"/>
    <property type="match status" value="1"/>
</dbReference>
<evidence type="ECO:0000256" key="4">
    <source>
        <dbReference type="ARBA" id="ARBA00022553"/>
    </source>
</evidence>
<dbReference type="Gene3D" id="1.10.287.130">
    <property type="match status" value="1"/>
</dbReference>
<dbReference type="SMART" id="SM00388">
    <property type="entry name" value="HisKA"/>
    <property type="match status" value="1"/>
</dbReference>
<keyword evidence="9" id="KW-0067">ATP-binding</keyword>
<dbReference type="Pfam" id="PF02518">
    <property type="entry name" value="HATPase_c"/>
    <property type="match status" value="1"/>
</dbReference>
<dbReference type="AlphaFoldDB" id="A0A809RVE0"/>
<evidence type="ECO:0000256" key="10">
    <source>
        <dbReference type="ARBA" id="ARBA00022989"/>
    </source>
</evidence>
<dbReference type="InterPro" id="IPR036097">
    <property type="entry name" value="HisK_dim/P_sf"/>
</dbReference>
<feature type="domain" description="HAMP" evidence="14">
    <location>
        <begin position="171"/>
        <end position="223"/>
    </location>
</feature>
<dbReference type="KEGG" id="ddz:DSYM_08650"/>
<dbReference type="PROSITE" id="PS50109">
    <property type="entry name" value="HIS_KIN"/>
    <property type="match status" value="1"/>
</dbReference>
<reference evidence="15" key="1">
    <citation type="journal article" name="DNA Res.">
        <title>The physiological potential of anammox bacteria as revealed by their core genome structure.</title>
        <authorList>
            <person name="Okubo T."/>
            <person name="Toyoda A."/>
            <person name="Fukuhara K."/>
            <person name="Uchiyama I."/>
            <person name="Harigaya Y."/>
            <person name="Kuroiwa M."/>
            <person name="Suzuki T."/>
            <person name="Murakami Y."/>
            <person name="Suwa Y."/>
            <person name="Takami H."/>
        </authorList>
    </citation>
    <scope>NUCLEOTIDE SEQUENCE</scope>
    <source>
        <strain evidence="15">317325-3</strain>
    </source>
</reference>
<dbReference type="SUPFAM" id="SSF47384">
    <property type="entry name" value="Homodimeric domain of signal transducing histidine kinase"/>
    <property type="match status" value="1"/>
</dbReference>
<keyword evidence="6" id="KW-0812">Transmembrane</keyword>
<dbReference type="EC" id="2.7.13.3" evidence="3"/>
<protein>
    <recommendedName>
        <fullName evidence="3">histidine kinase</fullName>
        <ecNumber evidence="3">2.7.13.3</ecNumber>
    </recommendedName>
</protein>
<evidence type="ECO:0000313" key="15">
    <source>
        <dbReference type="EMBL" id="BBO20166.1"/>
    </source>
</evidence>
<dbReference type="InterPro" id="IPR003661">
    <property type="entry name" value="HisK_dim/P_dom"/>
</dbReference>
<evidence type="ECO:0000256" key="11">
    <source>
        <dbReference type="ARBA" id="ARBA00023012"/>
    </source>
</evidence>
<evidence type="ECO:0000259" key="13">
    <source>
        <dbReference type="PROSITE" id="PS50109"/>
    </source>
</evidence>
<organism evidence="15 16">
    <name type="scientific">Candidatus Desulfobacillus denitrificans</name>
    <dbReference type="NCBI Taxonomy" id="2608985"/>
    <lineage>
        <taxon>Bacteria</taxon>
        <taxon>Pseudomonadati</taxon>
        <taxon>Pseudomonadota</taxon>
        <taxon>Betaproteobacteria</taxon>
        <taxon>Candidatus Desulfobacillus</taxon>
    </lineage>
</organism>
<keyword evidence="10" id="KW-1133">Transmembrane helix</keyword>
<dbReference type="SUPFAM" id="SSF55874">
    <property type="entry name" value="ATPase domain of HSP90 chaperone/DNA topoisomerase II/histidine kinase"/>
    <property type="match status" value="1"/>
</dbReference>
<dbReference type="GO" id="GO:0000155">
    <property type="term" value="F:phosphorelay sensor kinase activity"/>
    <property type="evidence" value="ECO:0007669"/>
    <property type="project" value="InterPro"/>
</dbReference>
<dbReference type="PANTHER" id="PTHR45436">
    <property type="entry name" value="SENSOR HISTIDINE KINASE YKOH"/>
    <property type="match status" value="1"/>
</dbReference>
<keyword evidence="5" id="KW-0808">Transferase</keyword>
<gene>
    <name evidence="15" type="ORF">DSYM_08650</name>
</gene>
<dbReference type="CDD" id="cd00075">
    <property type="entry name" value="HATPase"/>
    <property type="match status" value="1"/>
</dbReference>
<keyword evidence="11" id="KW-0902">Two-component regulatory system</keyword>
<keyword evidence="7" id="KW-0547">Nucleotide-binding</keyword>
<evidence type="ECO:0000256" key="1">
    <source>
        <dbReference type="ARBA" id="ARBA00000085"/>
    </source>
</evidence>
<dbReference type="SMART" id="SM00387">
    <property type="entry name" value="HATPase_c"/>
    <property type="match status" value="1"/>
</dbReference>
<dbReference type="Gene3D" id="3.30.565.10">
    <property type="entry name" value="Histidine kinase-like ATPase, C-terminal domain"/>
    <property type="match status" value="1"/>
</dbReference>
<comment type="subcellular location">
    <subcellularLocation>
        <location evidence="2">Membrane</location>
        <topology evidence="2">Multi-pass membrane protein</topology>
    </subcellularLocation>
</comment>
<proteinExistence type="predicted"/>
<keyword evidence="4" id="KW-0597">Phosphoprotein</keyword>
<evidence type="ECO:0000256" key="12">
    <source>
        <dbReference type="ARBA" id="ARBA00023136"/>
    </source>
</evidence>
<evidence type="ECO:0000256" key="2">
    <source>
        <dbReference type="ARBA" id="ARBA00004141"/>
    </source>
</evidence>
<dbReference type="InterPro" id="IPR004358">
    <property type="entry name" value="Sig_transdc_His_kin-like_C"/>
</dbReference>
<dbReference type="Pfam" id="PF08521">
    <property type="entry name" value="2CSK_N"/>
    <property type="match status" value="1"/>
</dbReference>
<dbReference type="PROSITE" id="PS50885">
    <property type="entry name" value="HAMP"/>
    <property type="match status" value="1"/>
</dbReference>
<evidence type="ECO:0000256" key="7">
    <source>
        <dbReference type="ARBA" id="ARBA00022741"/>
    </source>
</evidence>
<dbReference type="Pfam" id="PF00512">
    <property type="entry name" value="HisKA"/>
    <property type="match status" value="1"/>
</dbReference>
<sequence length="444" mass="47899">MKPSLRRRLLVLLLGTVLAAWVATAVFTFFDARKEIGQMLDAHLAQSAGLVAAQLEHDLDDDHGSTLPRQYKHERKIAFQVWDKKGRLRLRSASAPETRLQSQSEGYGDAVLDGKRWRTFSRWDESRHYLVQVAERYELRDELAQSVASHLMHPLYVAVPALALLIWLGVGAGLAPLSGVAREVARRAPDNLAHLDADSAPREISPLIAALNALFDRLRVSLEQERRFTADAAHELRTPLAAVKTQAQVALGARDEAERGRALANVVAGTDRASRLVEQLLVLARLDPQKALPPGQRVDLRELAQQGVAEIAPAAAAKGVEAGLAPGEPAWVAGDAVLLAVLLRNLLDNAVRYASAGGEVEVAVRREAGGVSLSVADSGPGIPAAERERVFDRFHRVLGTGEEGSGLGLSIVRRIADLHRAAVSLADGPNGRGLKVEVRFPAAS</sequence>
<evidence type="ECO:0000259" key="14">
    <source>
        <dbReference type="PROSITE" id="PS50885"/>
    </source>
</evidence>
<comment type="catalytic activity">
    <reaction evidence="1">
        <text>ATP + protein L-histidine = ADP + protein N-phospho-L-histidine.</text>
        <dbReference type="EC" id="2.7.13.3"/>
    </reaction>
</comment>
<accession>A0A809RVE0</accession>
<dbReference type="GO" id="GO:0005524">
    <property type="term" value="F:ATP binding"/>
    <property type="evidence" value="ECO:0007669"/>
    <property type="project" value="UniProtKB-KW"/>
</dbReference>
<keyword evidence="12" id="KW-0472">Membrane</keyword>
<dbReference type="Proteomes" id="UP000662914">
    <property type="component" value="Chromosome"/>
</dbReference>
<evidence type="ECO:0000313" key="16">
    <source>
        <dbReference type="Proteomes" id="UP000662914"/>
    </source>
</evidence>
<dbReference type="InterPro" id="IPR050428">
    <property type="entry name" value="TCS_sensor_his_kinase"/>
</dbReference>
<dbReference type="PRINTS" id="PR00344">
    <property type="entry name" value="BCTRLSENSOR"/>
</dbReference>
<evidence type="ECO:0000256" key="6">
    <source>
        <dbReference type="ARBA" id="ARBA00022692"/>
    </source>
</evidence>
<evidence type="ECO:0000256" key="5">
    <source>
        <dbReference type="ARBA" id="ARBA00022679"/>
    </source>
</evidence>
<evidence type="ECO:0000256" key="8">
    <source>
        <dbReference type="ARBA" id="ARBA00022777"/>
    </source>
</evidence>
<dbReference type="InterPro" id="IPR036890">
    <property type="entry name" value="HATPase_C_sf"/>
</dbReference>
<feature type="domain" description="Histidine kinase" evidence="13">
    <location>
        <begin position="231"/>
        <end position="444"/>
    </location>
</feature>
<keyword evidence="8 15" id="KW-0418">Kinase</keyword>
<dbReference type="EMBL" id="AP021857">
    <property type="protein sequence ID" value="BBO20166.1"/>
    <property type="molecule type" value="Genomic_DNA"/>
</dbReference>
<name>A0A809RVE0_9PROT</name>
<dbReference type="InterPro" id="IPR013727">
    <property type="entry name" value="2CSK_N"/>
</dbReference>
<dbReference type="InterPro" id="IPR003660">
    <property type="entry name" value="HAMP_dom"/>
</dbReference>
<evidence type="ECO:0000256" key="9">
    <source>
        <dbReference type="ARBA" id="ARBA00022840"/>
    </source>
</evidence>
<dbReference type="FunFam" id="1.10.287.130:FF:000035">
    <property type="entry name" value="Two-component sensor histidine kinase"/>
    <property type="match status" value="1"/>
</dbReference>
<dbReference type="GO" id="GO:0005886">
    <property type="term" value="C:plasma membrane"/>
    <property type="evidence" value="ECO:0007669"/>
    <property type="project" value="TreeGrafter"/>
</dbReference>
<dbReference type="CDD" id="cd00082">
    <property type="entry name" value="HisKA"/>
    <property type="match status" value="1"/>
</dbReference>
<evidence type="ECO:0000256" key="3">
    <source>
        <dbReference type="ARBA" id="ARBA00012438"/>
    </source>
</evidence>